<dbReference type="Proteomes" id="UP001139648">
    <property type="component" value="Unassembled WGS sequence"/>
</dbReference>
<dbReference type="AlphaFoldDB" id="A0A9X2GLF7"/>
<evidence type="ECO:0000256" key="1">
    <source>
        <dbReference type="SAM" id="Coils"/>
    </source>
</evidence>
<evidence type="ECO:0000313" key="3">
    <source>
        <dbReference type="EMBL" id="MCP2359764.1"/>
    </source>
</evidence>
<evidence type="ECO:0000256" key="2">
    <source>
        <dbReference type="SAM" id="MobiDB-lite"/>
    </source>
</evidence>
<dbReference type="EMBL" id="JAMZEB010000002">
    <property type="protein sequence ID" value="MCP2359764.1"/>
    <property type="molecule type" value="Genomic_DNA"/>
</dbReference>
<keyword evidence="1" id="KW-0175">Coiled coil</keyword>
<dbReference type="RefSeq" id="WP_253747181.1">
    <property type="nucleotide sequence ID" value="NZ_BAABKA010000035.1"/>
</dbReference>
<keyword evidence="4" id="KW-1185">Reference proteome</keyword>
<protein>
    <submittedName>
        <fullName evidence="3">Uncharacterized protein</fullName>
    </submittedName>
</protein>
<name>A0A9X2GLF7_9ACTN</name>
<feature type="coiled-coil region" evidence="1">
    <location>
        <begin position="315"/>
        <end position="377"/>
    </location>
</feature>
<organism evidence="3 4">
    <name type="scientific">Nonomuraea thailandensis</name>
    <dbReference type="NCBI Taxonomy" id="1188745"/>
    <lineage>
        <taxon>Bacteria</taxon>
        <taxon>Bacillati</taxon>
        <taxon>Actinomycetota</taxon>
        <taxon>Actinomycetes</taxon>
        <taxon>Streptosporangiales</taxon>
        <taxon>Streptosporangiaceae</taxon>
        <taxon>Nonomuraea</taxon>
    </lineage>
</organism>
<gene>
    <name evidence="3" type="ORF">HD597_006784</name>
</gene>
<sequence>MTNKSDVKKLVEAETERLGFTMQLANGKFLITNPENGRTGEIPLQAMGRGLDNYKTKIRSLLNDHPTKPSPMVAATDPATQKADTMPRDTWWSVDELVGAALANGIKPYVSGGLLHTPGPVESKSYADMLHAREAEVIAYLTKNTTTATTEGDTTVPKIGDTATVVRTKPRDIFADAEALWGLLRDAAREQGDERLTNGGVVGVQWQGALSQIIKTACPDWDTMHEQEVRQYLNRTEHTRCHRPRANPPVWWIALDWNDGGLTITKTTPKPDPRTVAAAAGVKTPERKTSGKTAALAPAVGITPPATAGPALRALLGFEQAIQRTEAERDQAIRERDEARTQRDEARAAHADLLVELDEMKADRDQVKTELDAINAVFARYNGGTA</sequence>
<proteinExistence type="predicted"/>
<evidence type="ECO:0000313" key="4">
    <source>
        <dbReference type="Proteomes" id="UP001139648"/>
    </source>
</evidence>
<reference evidence="3" key="1">
    <citation type="submission" date="2022-06" db="EMBL/GenBank/DDBJ databases">
        <title>Sequencing the genomes of 1000 actinobacteria strains.</title>
        <authorList>
            <person name="Klenk H.-P."/>
        </authorList>
    </citation>
    <scope>NUCLEOTIDE SEQUENCE</scope>
    <source>
        <strain evidence="3">DSM 46694</strain>
    </source>
</reference>
<accession>A0A9X2GLF7</accession>
<feature type="region of interest" description="Disordered" evidence="2">
    <location>
        <begin position="63"/>
        <end position="85"/>
    </location>
</feature>
<comment type="caution">
    <text evidence="3">The sequence shown here is derived from an EMBL/GenBank/DDBJ whole genome shotgun (WGS) entry which is preliminary data.</text>
</comment>